<sequence>MSDNSQLTVAELLSRASKENPDAAPTRRRHRRSLDEGGVSVAELTGSLKKVEARPVEAKHSSVPIDAEPVVDKPAVKPAEETTVLRKVEAPSPAAAPEATGEIPVVEPAEEPAEEPVEDAAINPILLVLFVFLGLVAGVLGFIAFQWVWANVSAIVAVIASLVVTAAVVFGVRALRTGRDGLTMALAGLAGLLVTFGPGLISRL</sequence>
<feature type="region of interest" description="Disordered" evidence="1">
    <location>
        <begin position="13"/>
        <end position="40"/>
    </location>
</feature>
<feature type="transmembrane region" description="Helical" evidence="2">
    <location>
        <begin position="125"/>
        <end position="148"/>
    </location>
</feature>
<dbReference type="OrthoDB" id="4428184at2"/>
<evidence type="ECO:0000313" key="3">
    <source>
        <dbReference type="EMBL" id="AWB83281.1"/>
    </source>
</evidence>
<reference evidence="4" key="1">
    <citation type="submission" date="2018-01" db="EMBL/GenBank/DDBJ databases">
        <authorList>
            <person name="Li J."/>
        </authorList>
    </citation>
    <scope>NUCLEOTIDE SEQUENCE [LARGE SCALE GENOMIC DNA]</scope>
    <source>
        <strain evidence="4">2184</strain>
    </source>
</reference>
<dbReference type="Proteomes" id="UP000244754">
    <property type="component" value="Chromosome"/>
</dbReference>
<keyword evidence="2" id="KW-0472">Membrane</keyword>
<keyword evidence="4" id="KW-1185">Reference proteome</keyword>
<feature type="transmembrane region" description="Helical" evidence="2">
    <location>
        <begin position="154"/>
        <end position="175"/>
    </location>
</feature>
<keyword evidence="2" id="KW-0812">Transmembrane</keyword>
<gene>
    <name evidence="3" type="ORF">C3E79_01265</name>
</gene>
<dbReference type="AlphaFoldDB" id="A0A2S0WBY4"/>
<name>A0A2S0WBY4_9CORY</name>
<feature type="region of interest" description="Disordered" evidence="1">
    <location>
        <begin position="89"/>
        <end position="114"/>
    </location>
</feature>
<dbReference type="RefSeq" id="WP_108403277.1">
    <property type="nucleotide sequence ID" value="NZ_CP026948.1"/>
</dbReference>
<feature type="compositionally biased region" description="Low complexity" evidence="1">
    <location>
        <begin position="90"/>
        <end position="107"/>
    </location>
</feature>
<evidence type="ECO:0000256" key="1">
    <source>
        <dbReference type="SAM" id="MobiDB-lite"/>
    </source>
</evidence>
<proteinExistence type="predicted"/>
<keyword evidence="2" id="KW-1133">Transmembrane helix</keyword>
<dbReference type="EMBL" id="CP026948">
    <property type="protein sequence ID" value="AWB83281.1"/>
    <property type="molecule type" value="Genomic_DNA"/>
</dbReference>
<organism evidence="3 4">
    <name type="scientific">Corynebacterium liangguodongii</name>
    <dbReference type="NCBI Taxonomy" id="2079535"/>
    <lineage>
        <taxon>Bacteria</taxon>
        <taxon>Bacillati</taxon>
        <taxon>Actinomycetota</taxon>
        <taxon>Actinomycetes</taxon>
        <taxon>Mycobacteriales</taxon>
        <taxon>Corynebacteriaceae</taxon>
        <taxon>Corynebacterium</taxon>
    </lineage>
</organism>
<evidence type="ECO:0000256" key="2">
    <source>
        <dbReference type="SAM" id="Phobius"/>
    </source>
</evidence>
<dbReference type="KEGG" id="clia:C3E79_01265"/>
<evidence type="ECO:0000313" key="4">
    <source>
        <dbReference type="Proteomes" id="UP000244754"/>
    </source>
</evidence>
<protein>
    <submittedName>
        <fullName evidence="3">Uncharacterized protein</fullName>
    </submittedName>
</protein>
<accession>A0A2S0WBY4</accession>
<feature type="transmembrane region" description="Helical" evidence="2">
    <location>
        <begin position="182"/>
        <end position="201"/>
    </location>
</feature>